<dbReference type="Gramene" id="TraesWEE_scaffold_142810_01G000100.1">
    <property type="protein sequence ID" value="TraesWEE_scaffold_142810_01G000100.1"/>
    <property type="gene ID" value="TraesWEE_scaffold_142810_01G000100"/>
</dbReference>
<dbReference type="Gramene" id="TraesCS3A03G0732100.1">
    <property type="protein sequence ID" value="TraesCS3A03G0732100.1.CDS"/>
    <property type="gene ID" value="TraesCS3A03G0732100"/>
</dbReference>
<feature type="region of interest" description="Disordered" evidence="1">
    <location>
        <begin position="91"/>
        <end position="118"/>
    </location>
</feature>
<protein>
    <submittedName>
        <fullName evidence="2">Uncharacterized protein</fullName>
    </submittedName>
</protein>
<feature type="region of interest" description="Disordered" evidence="1">
    <location>
        <begin position="1"/>
        <end position="64"/>
    </location>
</feature>
<dbReference type="OMA" id="ELCSPQM"/>
<dbReference type="Proteomes" id="UP000019116">
    <property type="component" value="Chromosome 3A"/>
</dbReference>
<evidence type="ECO:0000256" key="1">
    <source>
        <dbReference type="SAM" id="MobiDB-lite"/>
    </source>
</evidence>
<evidence type="ECO:0000313" key="2">
    <source>
        <dbReference type="EnsemblPlants" id="TraesCS3A02G294100.1"/>
    </source>
</evidence>
<reference evidence="2" key="1">
    <citation type="submission" date="2018-08" db="EMBL/GenBank/DDBJ databases">
        <authorList>
            <person name="Rossello M."/>
        </authorList>
    </citation>
    <scope>NUCLEOTIDE SEQUENCE [LARGE SCALE GENOMIC DNA]</scope>
    <source>
        <strain evidence="2">cv. Chinese Spring</strain>
    </source>
</reference>
<dbReference type="EnsemblPlants" id="TraesCS3A02G294100.1">
    <property type="protein sequence ID" value="TraesCS3A02G294100.1"/>
    <property type="gene ID" value="TraesCS3A02G294100"/>
</dbReference>
<feature type="compositionally biased region" description="Polar residues" evidence="1">
    <location>
        <begin position="34"/>
        <end position="48"/>
    </location>
</feature>
<reference evidence="2" key="2">
    <citation type="submission" date="2018-10" db="UniProtKB">
        <authorList>
            <consortium name="EnsemblPlants"/>
        </authorList>
    </citation>
    <scope>IDENTIFICATION</scope>
</reference>
<name>A0A3B6EIS9_WHEAT</name>
<dbReference type="AlphaFoldDB" id="A0A3B6EIS9"/>
<organism evidence="2">
    <name type="scientific">Triticum aestivum</name>
    <name type="common">Wheat</name>
    <dbReference type="NCBI Taxonomy" id="4565"/>
    <lineage>
        <taxon>Eukaryota</taxon>
        <taxon>Viridiplantae</taxon>
        <taxon>Streptophyta</taxon>
        <taxon>Embryophyta</taxon>
        <taxon>Tracheophyta</taxon>
        <taxon>Spermatophyta</taxon>
        <taxon>Magnoliopsida</taxon>
        <taxon>Liliopsida</taxon>
        <taxon>Poales</taxon>
        <taxon>Poaceae</taxon>
        <taxon>BOP clade</taxon>
        <taxon>Pooideae</taxon>
        <taxon>Triticodae</taxon>
        <taxon>Triticeae</taxon>
        <taxon>Triticinae</taxon>
        <taxon>Triticum</taxon>
    </lineage>
</organism>
<dbReference type="Gramene" id="TraesCS3A02G294100.1">
    <property type="protein sequence ID" value="TraesCS3A02G294100.1"/>
    <property type="gene ID" value="TraesCS3A02G294100"/>
</dbReference>
<feature type="compositionally biased region" description="Low complexity" evidence="1">
    <location>
        <begin position="105"/>
        <end position="117"/>
    </location>
</feature>
<evidence type="ECO:0000313" key="3">
    <source>
        <dbReference type="Proteomes" id="UP000019116"/>
    </source>
</evidence>
<sequence>MEMQPLLTLPLEAERGHSVAQHPSSRAARRRSQESLTPPVSHPLSPTTVHPPSPRSMSNEARSSALVPNISSPALLELCSPQMLLLPVPSPSRPSGFEASPTPPLLSSGPLRRTPSPVRHRRAVVGAVGLQCLAPLFEDRHEAILPTPTDTSPTAGVTISRVGDALSLHKTWAASYPKAMPVATTAEILVCRSLGIVKDGEDVTAAALDAFAERFKEHLSSEVSQP</sequence>
<keyword evidence="3" id="KW-1185">Reference proteome</keyword>
<proteinExistence type="predicted"/>
<accession>A0A3B6EIS9</accession>